<accession>A0AAN8XA81</accession>
<name>A0AAN8XA81_HALRR</name>
<dbReference type="GO" id="GO:0016787">
    <property type="term" value="F:hydrolase activity"/>
    <property type="evidence" value="ECO:0007669"/>
    <property type="project" value="UniProtKB-KW"/>
</dbReference>
<dbReference type="InterPro" id="IPR036526">
    <property type="entry name" value="C-N_Hydrolase_sf"/>
</dbReference>
<keyword evidence="2" id="KW-0378">Hydrolase</keyword>
<sequence>EDIGIRAGAPVTYKGAVLEYEPYSVWTEAGGELITKENALIIAQYAMEAKELGVDILVAPEYSIQSMDMQVLNSTLLFSLMQYVPDPVLNFIPCNDPTDPLNVEAVRTLSCAALENEMYIVADLAEVSPCSPTSRNPFNNALDISEECPPSGQFYYNTQVVFDRDGVLIARYRKKNLFLEWQFTPGTDPNEMAIFTTDFGVTFTLQVCFDIAYFNPGVSNIVNYGIKDVIMSTAWVDMLPYHTAPAVQNAWSRGNGVNLLVSGYHYPERAKLGSGIYRGASDLANVYIFDPESGSRLLVSDVSTVATVDVHLTPGDTTEILNAEACHQDGLCCKLNYQPTGILNYSLVAYSGPVIKGWGEYSIYAQVCSILWCAGDDINTCGHIDLGLPDSDSFSMFSLSGNFAQGVYVYSTVFQRNLTLIDNNLYNISQQNTETIISTNGSLPDLLTAGFYARWYERDP</sequence>
<dbReference type="InterPro" id="IPR043957">
    <property type="entry name" value="Vanin_C"/>
</dbReference>
<organism evidence="4 5">
    <name type="scientific">Halocaridina rubra</name>
    <name type="common">Hawaiian red shrimp</name>
    <dbReference type="NCBI Taxonomy" id="373956"/>
    <lineage>
        <taxon>Eukaryota</taxon>
        <taxon>Metazoa</taxon>
        <taxon>Ecdysozoa</taxon>
        <taxon>Arthropoda</taxon>
        <taxon>Crustacea</taxon>
        <taxon>Multicrustacea</taxon>
        <taxon>Malacostraca</taxon>
        <taxon>Eumalacostraca</taxon>
        <taxon>Eucarida</taxon>
        <taxon>Decapoda</taxon>
        <taxon>Pleocyemata</taxon>
        <taxon>Caridea</taxon>
        <taxon>Atyoidea</taxon>
        <taxon>Atyidae</taxon>
        <taxon>Halocaridina</taxon>
    </lineage>
</organism>
<reference evidence="4 5" key="1">
    <citation type="submission" date="2023-11" db="EMBL/GenBank/DDBJ databases">
        <title>Halocaridina rubra genome assembly.</title>
        <authorList>
            <person name="Smith C."/>
        </authorList>
    </citation>
    <scope>NUCLEOTIDE SEQUENCE [LARGE SCALE GENOMIC DNA]</scope>
    <source>
        <strain evidence="4">EP-1</strain>
        <tissue evidence="4">Whole</tissue>
    </source>
</reference>
<protein>
    <recommendedName>
        <fullName evidence="3">CN hydrolase domain-containing protein</fullName>
    </recommendedName>
</protein>
<evidence type="ECO:0000313" key="5">
    <source>
        <dbReference type="Proteomes" id="UP001381693"/>
    </source>
</evidence>
<feature type="domain" description="CN hydrolase" evidence="3">
    <location>
        <begin position="13"/>
        <end position="304"/>
    </location>
</feature>
<dbReference type="Gene3D" id="3.60.110.10">
    <property type="entry name" value="Carbon-nitrogen hydrolase"/>
    <property type="match status" value="1"/>
</dbReference>
<dbReference type="Pfam" id="PF00795">
    <property type="entry name" value="CN_hydrolase"/>
    <property type="match status" value="1"/>
</dbReference>
<keyword evidence="5" id="KW-1185">Reference proteome</keyword>
<gene>
    <name evidence="4" type="ORF">SK128_000972</name>
</gene>
<dbReference type="SUPFAM" id="SSF56317">
    <property type="entry name" value="Carbon-nitrogen hydrolase"/>
    <property type="match status" value="1"/>
</dbReference>
<dbReference type="PROSITE" id="PS50263">
    <property type="entry name" value="CN_HYDROLASE"/>
    <property type="match status" value="1"/>
</dbReference>
<feature type="non-terminal residue" evidence="4">
    <location>
        <position position="1"/>
    </location>
</feature>
<evidence type="ECO:0000259" key="3">
    <source>
        <dbReference type="PROSITE" id="PS50263"/>
    </source>
</evidence>
<dbReference type="InterPro" id="IPR003010">
    <property type="entry name" value="C-N_Hydrolase"/>
</dbReference>
<evidence type="ECO:0000256" key="2">
    <source>
        <dbReference type="ARBA" id="ARBA00022801"/>
    </source>
</evidence>
<dbReference type="EMBL" id="JAXCGZ010009560">
    <property type="protein sequence ID" value="KAK7076753.1"/>
    <property type="molecule type" value="Genomic_DNA"/>
</dbReference>
<dbReference type="Proteomes" id="UP001381693">
    <property type="component" value="Unassembled WGS sequence"/>
</dbReference>
<dbReference type="AlphaFoldDB" id="A0AAN8XA81"/>
<dbReference type="Pfam" id="PF19018">
    <property type="entry name" value="Vanin_C"/>
    <property type="match status" value="1"/>
</dbReference>
<dbReference type="PANTHER" id="PTHR10609:SF27">
    <property type="entry name" value="CN HYDROLASE DOMAIN-CONTAINING PROTEIN-RELATED"/>
    <property type="match status" value="1"/>
</dbReference>
<dbReference type="PANTHER" id="PTHR10609">
    <property type="entry name" value="BIOTINIDASE-RELATED"/>
    <property type="match status" value="1"/>
</dbReference>
<proteinExistence type="inferred from homology"/>
<comment type="caution">
    <text evidence="4">The sequence shown here is derived from an EMBL/GenBank/DDBJ whole genome shotgun (WGS) entry which is preliminary data.</text>
</comment>
<evidence type="ECO:0000256" key="1">
    <source>
        <dbReference type="ARBA" id="ARBA00008225"/>
    </source>
</evidence>
<dbReference type="InterPro" id="IPR040154">
    <property type="entry name" value="Biotinidase/VNN"/>
</dbReference>
<comment type="similarity">
    <text evidence="1">Belongs to the carbon-nitrogen hydrolase superfamily. BTD/VNN family.</text>
</comment>
<evidence type="ECO:0000313" key="4">
    <source>
        <dbReference type="EMBL" id="KAK7076753.1"/>
    </source>
</evidence>